<keyword evidence="3" id="KW-1185">Reference proteome</keyword>
<dbReference type="SUPFAM" id="SSF55811">
    <property type="entry name" value="Nudix"/>
    <property type="match status" value="1"/>
</dbReference>
<reference evidence="2 3" key="1">
    <citation type="journal article" date="2019" name="Int. J. Syst. Evol. Microbiol.">
        <title>The Global Catalogue of Microorganisms (GCM) 10K type strain sequencing project: providing services to taxonomists for standard genome sequencing and annotation.</title>
        <authorList>
            <consortium name="The Broad Institute Genomics Platform"/>
            <consortium name="The Broad Institute Genome Sequencing Center for Infectious Disease"/>
            <person name="Wu L."/>
            <person name="Ma J."/>
        </authorList>
    </citation>
    <scope>NUCLEOTIDE SEQUENCE [LARGE SCALE GENOMIC DNA]</scope>
    <source>
        <strain evidence="2 3">CGMCC 1.12562</strain>
    </source>
</reference>
<gene>
    <name evidence="2" type="ORF">ACFOKC_05600</name>
</gene>
<dbReference type="PANTHER" id="PTHR43736:SF1">
    <property type="entry name" value="DIHYDRONEOPTERIN TRIPHOSPHATE DIPHOSPHATASE"/>
    <property type="match status" value="1"/>
</dbReference>
<organism evidence="2 3">
    <name type="scientific">Halobacterium litoreum</name>
    <dbReference type="NCBI Taxonomy" id="2039234"/>
    <lineage>
        <taxon>Archaea</taxon>
        <taxon>Methanobacteriati</taxon>
        <taxon>Methanobacteriota</taxon>
        <taxon>Stenosarchaea group</taxon>
        <taxon>Halobacteria</taxon>
        <taxon>Halobacteriales</taxon>
        <taxon>Halobacteriaceae</taxon>
        <taxon>Halobacterium</taxon>
    </lineage>
</organism>
<sequence>MDDYALVVNVDAAVVRGDEYLVIERSSEEDHAPGTLAFPGGKVEADVGADAVEETARREVREETGVEVGVVEYVTSGTFVADEGTDCLNVVARCEYESGEPEVREPEEIADAFWIGYEELLAHSDVPEYVAAYAEGVEESR</sequence>
<evidence type="ECO:0000313" key="2">
    <source>
        <dbReference type="EMBL" id="MFC3477194.1"/>
    </source>
</evidence>
<comment type="caution">
    <text evidence="2">The sequence shown here is derived from an EMBL/GenBank/DDBJ whole genome shotgun (WGS) entry which is preliminary data.</text>
</comment>
<dbReference type="RefSeq" id="WP_232571673.1">
    <property type="nucleotide sequence ID" value="NZ_CP089466.1"/>
</dbReference>
<protein>
    <submittedName>
        <fullName evidence="2">NUDIX hydrolase</fullName>
        <ecNumber evidence="2">3.6.-.-</ecNumber>
    </submittedName>
</protein>
<dbReference type="InterPro" id="IPR015797">
    <property type="entry name" value="NUDIX_hydrolase-like_dom_sf"/>
</dbReference>
<dbReference type="EC" id="3.6.-.-" evidence="2"/>
<accession>A0ABD5NDF9</accession>
<evidence type="ECO:0000313" key="3">
    <source>
        <dbReference type="Proteomes" id="UP001595660"/>
    </source>
</evidence>
<keyword evidence="2" id="KW-0378">Hydrolase</keyword>
<feature type="domain" description="Nudix hydrolase" evidence="1">
    <location>
        <begin position="5"/>
        <end position="139"/>
    </location>
</feature>
<dbReference type="PROSITE" id="PS51462">
    <property type="entry name" value="NUDIX"/>
    <property type="match status" value="1"/>
</dbReference>
<dbReference type="AlphaFoldDB" id="A0ABD5NDF9"/>
<dbReference type="Gene3D" id="3.90.79.10">
    <property type="entry name" value="Nucleoside Triphosphate Pyrophosphohydrolase"/>
    <property type="match status" value="1"/>
</dbReference>
<proteinExistence type="predicted"/>
<dbReference type="InterPro" id="IPR000086">
    <property type="entry name" value="NUDIX_hydrolase_dom"/>
</dbReference>
<name>A0ABD5NDF9_9EURY</name>
<dbReference type="Proteomes" id="UP001595660">
    <property type="component" value="Unassembled WGS sequence"/>
</dbReference>
<dbReference type="GeneID" id="69116881"/>
<dbReference type="CDD" id="cd02883">
    <property type="entry name" value="NUDIX_Hydrolase"/>
    <property type="match status" value="1"/>
</dbReference>
<dbReference type="GO" id="GO:0016787">
    <property type="term" value="F:hydrolase activity"/>
    <property type="evidence" value="ECO:0007669"/>
    <property type="project" value="UniProtKB-KW"/>
</dbReference>
<dbReference type="Pfam" id="PF00293">
    <property type="entry name" value="NUDIX"/>
    <property type="match status" value="1"/>
</dbReference>
<dbReference type="PANTHER" id="PTHR43736">
    <property type="entry name" value="ADP-RIBOSE PYROPHOSPHATASE"/>
    <property type="match status" value="1"/>
</dbReference>
<dbReference type="EMBL" id="JBHRWN010000002">
    <property type="protein sequence ID" value="MFC3477194.1"/>
    <property type="molecule type" value="Genomic_DNA"/>
</dbReference>
<evidence type="ECO:0000259" key="1">
    <source>
        <dbReference type="PROSITE" id="PS51462"/>
    </source>
</evidence>